<dbReference type="CDD" id="cd07377">
    <property type="entry name" value="WHTH_GntR"/>
    <property type="match status" value="1"/>
</dbReference>
<dbReference type="Pfam" id="PF07702">
    <property type="entry name" value="UTRA"/>
    <property type="match status" value="1"/>
</dbReference>
<dbReference type="GO" id="GO:0003677">
    <property type="term" value="F:DNA binding"/>
    <property type="evidence" value="ECO:0007669"/>
    <property type="project" value="UniProtKB-KW"/>
</dbReference>
<dbReference type="FunFam" id="1.10.10.10:FF:000079">
    <property type="entry name" value="GntR family transcriptional regulator"/>
    <property type="match status" value="1"/>
</dbReference>
<reference evidence="5 6" key="1">
    <citation type="journal article" date="2012" name="Appl. Environ. Microbiol.">
        <title>Draft genome sequence of a psychrotolerant sulfur-oxidizing bacterium, Sulfuricella denitrificans skB26, and proteomic insights into cold adaptation.</title>
        <authorList>
            <person name="Watanabe T."/>
            <person name="Kojima H."/>
            <person name="Fukui M."/>
        </authorList>
    </citation>
    <scope>NUCLEOTIDE SEQUENCE [LARGE SCALE GENOMIC DNA]</scope>
    <source>
        <strain evidence="6">skB26</strain>
    </source>
</reference>
<dbReference type="RefSeq" id="WP_009205729.1">
    <property type="nucleotide sequence ID" value="NC_022357.1"/>
</dbReference>
<dbReference type="SUPFAM" id="SSF46785">
    <property type="entry name" value="Winged helix' DNA-binding domain"/>
    <property type="match status" value="1"/>
</dbReference>
<accession>S6AA64</accession>
<dbReference type="InterPro" id="IPR036390">
    <property type="entry name" value="WH_DNA-bd_sf"/>
</dbReference>
<dbReference type="PANTHER" id="PTHR44846:SF1">
    <property type="entry name" value="MANNOSYL-D-GLYCERATE TRANSPORT_METABOLISM SYSTEM REPRESSOR MNGR-RELATED"/>
    <property type="match status" value="1"/>
</dbReference>
<proteinExistence type="predicted"/>
<keyword evidence="3" id="KW-0804">Transcription</keyword>
<dbReference type="STRING" id="1163617.SCD_n01492"/>
<evidence type="ECO:0000313" key="5">
    <source>
        <dbReference type="EMBL" id="BAN35315.1"/>
    </source>
</evidence>
<keyword evidence="6" id="KW-1185">Reference proteome</keyword>
<protein>
    <submittedName>
        <fullName evidence="5">GntR family transcriptional regulator</fullName>
    </submittedName>
</protein>
<dbReference type="PRINTS" id="PR00035">
    <property type="entry name" value="HTHGNTR"/>
</dbReference>
<keyword evidence="2" id="KW-0238">DNA-binding</keyword>
<dbReference type="eggNOG" id="COG2188">
    <property type="taxonomic scope" value="Bacteria"/>
</dbReference>
<dbReference type="SMART" id="SM00866">
    <property type="entry name" value="UTRA"/>
    <property type="match status" value="1"/>
</dbReference>
<sequence length="244" mass="27498">MTKSHSTPTFRPLYEQIKILITQSLVAGEWRPGEVIPSELELASRFKVSQGTVRKAIDELAADNILVRRQGKGTFVATHTEEHTQYRFLRIVELSGKKEFPVSELLHCERGKADSIAAERLGLKRGAPIMMVRRLLRFSGEPVILDDICLSATLFKGLNDALIAEFEGTLYSLYESRYGTRIIRAEERIRAVVADETVTGLLGIPPNAPLLDIDRVAYTYGDQPVEWRVSRCNTQHHCYLNDLG</sequence>
<feature type="domain" description="HTH gntR-type" evidence="4">
    <location>
        <begin position="11"/>
        <end position="79"/>
    </location>
</feature>
<dbReference type="PROSITE" id="PS50949">
    <property type="entry name" value="HTH_GNTR"/>
    <property type="match status" value="1"/>
</dbReference>
<gene>
    <name evidence="5" type="ORF">SCD_n01492</name>
</gene>
<evidence type="ECO:0000256" key="3">
    <source>
        <dbReference type="ARBA" id="ARBA00023163"/>
    </source>
</evidence>
<evidence type="ECO:0000313" key="6">
    <source>
        <dbReference type="Proteomes" id="UP000015559"/>
    </source>
</evidence>
<evidence type="ECO:0000259" key="4">
    <source>
        <dbReference type="PROSITE" id="PS50949"/>
    </source>
</evidence>
<dbReference type="InterPro" id="IPR036388">
    <property type="entry name" value="WH-like_DNA-bd_sf"/>
</dbReference>
<dbReference type="Gene3D" id="1.10.10.10">
    <property type="entry name" value="Winged helix-like DNA-binding domain superfamily/Winged helix DNA-binding domain"/>
    <property type="match status" value="1"/>
</dbReference>
<dbReference type="EMBL" id="AP013066">
    <property type="protein sequence ID" value="BAN35315.1"/>
    <property type="molecule type" value="Genomic_DNA"/>
</dbReference>
<evidence type="ECO:0000256" key="1">
    <source>
        <dbReference type="ARBA" id="ARBA00023015"/>
    </source>
</evidence>
<keyword evidence="1" id="KW-0805">Transcription regulation</keyword>
<dbReference type="Pfam" id="PF00392">
    <property type="entry name" value="GntR"/>
    <property type="match status" value="1"/>
</dbReference>
<dbReference type="InterPro" id="IPR000524">
    <property type="entry name" value="Tscrpt_reg_HTH_GntR"/>
</dbReference>
<dbReference type="SMART" id="SM00345">
    <property type="entry name" value="HTH_GNTR"/>
    <property type="match status" value="1"/>
</dbReference>
<organism evidence="5 6">
    <name type="scientific">Sulfuricella denitrificans (strain DSM 22764 / NBRC 105220 / skB26)</name>
    <dbReference type="NCBI Taxonomy" id="1163617"/>
    <lineage>
        <taxon>Bacteria</taxon>
        <taxon>Pseudomonadati</taxon>
        <taxon>Pseudomonadota</taxon>
        <taxon>Betaproteobacteria</taxon>
        <taxon>Nitrosomonadales</taxon>
        <taxon>Sulfuricellaceae</taxon>
        <taxon>Sulfuricella</taxon>
    </lineage>
</organism>
<dbReference type="PANTHER" id="PTHR44846">
    <property type="entry name" value="MANNOSYL-D-GLYCERATE TRANSPORT/METABOLISM SYSTEM REPRESSOR MNGR-RELATED"/>
    <property type="match status" value="1"/>
</dbReference>
<name>S6AA64_SULDS</name>
<dbReference type="AlphaFoldDB" id="S6AA64"/>
<evidence type="ECO:0000256" key="2">
    <source>
        <dbReference type="ARBA" id="ARBA00023125"/>
    </source>
</evidence>
<dbReference type="Gene3D" id="3.40.1410.10">
    <property type="entry name" value="Chorismate lyase-like"/>
    <property type="match status" value="1"/>
</dbReference>
<dbReference type="Proteomes" id="UP000015559">
    <property type="component" value="Chromosome"/>
</dbReference>
<dbReference type="InterPro" id="IPR028978">
    <property type="entry name" value="Chorismate_lyase_/UTRA_dom_sf"/>
</dbReference>
<dbReference type="GO" id="GO:0045892">
    <property type="term" value="P:negative regulation of DNA-templated transcription"/>
    <property type="evidence" value="ECO:0007669"/>
    <property type="project" value="TreeGrafter"/>
</dbReference>
<dbReference type="OrthoDB" id="2530535at2"/>
<dbReference type="InterPro" id="IPR011663">
    <property type="entry name" value="UTRA"/>
</dbReference>
<dbReference type="KEGG" id="sdr:SCD_n01492"/>
<dbReference type="InterPro" id="IPR050679">
    <property type="entry name" value="Bact_HTH_transcr_reg"/>
</dbReference>
<dbReference type="HOGENOM" id="CLU_063236_3_0_4"/>
<dbReference type="GO" id="GO:0003700">
    <property type="term" value="F:DNA-binding transcription factor activity"/>
    <property type="evidence" value="ECO:0007669"/>
    <property type="project" value="InterPro"/>
</dbReference>
<dbReference type="SUPFAM" id="SSF64288">
    <property type="entry name" value="Chorismate lyase-like"/>
    <property type="match status" value="1"/>
</dbReference>